<protein>
    <submittedName>
        <fullName evidence="3">Nucleotide-binding universal stress protein, UspA family</fullName>
    </submittedName>
</protein>
<dbReference type="SUPFAM" id="SSF52402">
    <property type="entry name" value="Adenine nucleotide alpha hydrolases-like"/>
    <property type="match status" value="2"/>
</dbReference>
<evidence type="ECO:0000313" key="3">
    <source>
        <dbReference type="EMBL" id="SFQ53228.1"/>
    </source>
</evidence>
<dbReference type="PANTHER" id="PTHR46268">
    <property type="entry name" value="STRESS RESPONSE PROTEIN NHAX"/>
    <property type="match status" value="1"/>
</dbReference>
<feature type="domain" description="UspA" evidence="2">
    <location>
        <begin position="1"/>
        <end position="151"/>
    </location>
</feature>
<comment type="similarity">
    <text evidence="1">Belongs to the universal stress protein A family.</text>
</comment>
<dbReference type="Pfam" id="PF00582">
    <property type="entry name" value="Usp"/>
    <property type="match status" value="2"/>
</dbReference>
<accession>A0A1I5ZA29</accession>
<dbReference type="EMBL" id="FOXS01000003">
    <property type="protein sequence ID" value="SFQ53228.1"/>
    <property type="molecule type" value="Genomic_DNA"/>
</dbReference>
<dbReference type="InterPro" id="IPR006016">
    <property type="entry name" value="UspA"/>
</dbReference>
<keyword evidence="4" id="KW-1185">Reference proteome</keyword>
<name>A0A1I5ZA29_HYMAR</name>
<dbReference type="Proteomes" id="UP000199029">
    <property type="component" value="Unassembled WGS sequence"/>
</dbReference>
<dbReference type="InterPro" id="IPR006015">
    <property type="entry name" value="Universal_stress_UspA"/>
</dbReference>
<dbReference type="PANTHER" id="PTHR46268:SF6">
    <property type="entry name" value="UNIVERSAL STRESS PROTEIN UP12"/>
    <property type="match status" value="1"/>
</dbReference>
<sequence>MKNILVPTDFSPEAHYAYKVALQLARHTGGSVTLLHVLEELGDTASGFSSVGGPVGGAGLDQIFPIKLMEATKRRLQNLQDEAMLRASGVSVRHTVKTGAVGDGILRAIQKYGIDLVVMGAREHSGIQHFFVSSTTEQMIRLAPCPVLTVKHEHAQLEVRNIVFPFDFSGNPEGALAGLRQVQAVFPNARLHLLQVMVGHHTEPSQQQEQIQEFARKHQLTNWQPAVVEADRTSTGIEQYAQSVQSDWVVMPTHGRSGLSTWLRPSVAEAVATHAFPPVLTYRFQ</sequence>
<gene>
    <name evidence="3" type="ORF">SAMN04515668_2860</name>
</gene>
<dbReference type="RefSeq" id="WP_092674453.1">
    <property type="nucleotide sequence ID" value="NZ_FOXS01000003.1"/>
</dbReference>
<feature type="domain" description="UspA" evidence="2">
    <location>
        <begin position="160"/>
        <end position="283"/>
    </location>
</feature>
<dbReference type="Gene3D" id="3.40.50.620">
    <property type="entry name" value="HUPs"/>
    <property type="match status" value="2"/>
</dbReference>
<dbReference type="CDD" id="cd00293">
    <property type="entry name" value="USP-like"/>
    <property type="match status" value="1"/>
</dbReference>
<proteinExistence type="inferred from homology"/>
<organism evidence="3 4">
    <name type="scientific">Hymenobacter arizonensis</name>
    <name type="common">Siccationidurans arizonensis</name>
    <dbReference type="NCBI Taxonomy" id="1227077"/>
    <lineage>
        <taxon>Bacteria</taxon>
        <taxon>Pseudomonadati</taxon>
        <taxon>Bacteroidota</taxon>
        <taxon>Cytophagia</taxon>
        <taxon>Cytophagales</taxon>
        <taxon>Hymenobacteraceae</taxon>
        <taxon>Hymenobacter</taxon>
    </lineage>
</organism>
<evidence type="ECO:0000313" key="4">
    <source>
        <dbReference type="Proteomes" id="UP000199029"/>
    </source>
</evidence>
<dbReference type="InterPro" id="IPR014729">
    <property type="entry name" value="Rossmann-like_a/b/a_fold"/>
</dbReference>
<dbReference type="AlphaFoldDB" id="A0A1I5ZA29"/>
<dbReference type="STRING" id="1227077.SAMN04515668_2860"/>
<evidence type="ECO:0000259" key="2">
    <source>
        <dbReference type="Pfam" id="PF00582"/>
    </source>
</evidence>
<dbReference type="PRINTS" id="PR01438">
    <property type="entry name" value="UNVRSLSTRESS"/>
</dbReference>
<evidence type="ECO:0000256" key="1">
    <source>
        <dbReference type="ARBA" id="ARBA00008791"/>
    </source>
</evidence>
<dbReference type="OrthoDB" id="1522603at2"/>
<reference evidence="4" key="1">
    <citation type="submission" date="2016-10" db="EMBL/GenBank/DDBJ databases">
        <authorList>
            <person name="Varghese N."/>
            <person name="Submissions S."/>
        </authorList>
    </citation>
    <scope>NUCLEOTIDE SEQUENCE [LARGE SCALE GENOMIC DNA]</scope>
    <source>
        <strain evidence="4">OR362-8,ATCC BAA-1266,JCM 13504</strain>
    </source>
</reference>